<protein>
    <recommendedName>
        <fullName evidence="5">PknH-like protein</fullName>
    </recommendedName>
</protein>
<feature type="chain" id="PRO_5039532138" description="PknH-like protein" evidence="2">
    <location>
        <begin position="26"/>
        <end position="226"/>
    </location>
</feature>
<accession>A0A562IM11</accession>
<dbReference type="EMBL" id="VLKF01000001">
    <property type="protein sequence ID" value="TWH71765.1"/>
    <property type="molecule type" value="Genomic_DNA"/>
</dbReference>
<sequence length="226" mass="22291">MLRRVLITALVVLSLAGCSSTEEPAAVSPGTAEPTAAGDAAAAAATADPAAAQDPAQAAVAIALRAADLPAGWSVQANPLPADADLAGNPSLTGICGQTFASEAQRTSKQPVVGLDDAGTPQLSSEAIAYASPAAAEAAVQELVQAFSRCPEDQYTFEPGPSAEGLAPTSVVFQYRLADGTTQVVIAQATGQLLSVLIGEDPAITAAAGRSIATRMAALPAAAVGG</sequence>
<dbReference type="PROSITE" id="PS51257">
    <property type="entry name" value="PROKAR_LIPOPROTEIN"/>
    <property type="match status" value="1"/>
</dbReference>
<gene>
    <name evidence="3" type="ORF">JD78_00263</name>
</gene>
<organism evidence="3 4">
    <name type="scientific">Modestobacter roseus</name>
    <dbReference type="NCBI Taxonomy" id="1181884"/>
    <lineage>
        <taxon>Bacteria</taxon>
        <taxon>Bacillati</taxon>
        <taxon>Actinomycetota</taxon>
        <taxon>Actinomycetes</taxon>
        <taxon>Geodermatophilales</taxon>
        <taxon>Geodermatophilaceae</taxon>
        <taxon>Modestobacter</taxon>
    </lineage>
</organism>
<dbReference type="Proteomes" id="UP000321490">
    <property type="component" value="Unassembled WGS sequence"/>
</dbReference>
<evidence type="ECO:0008006" key="5">
    <source>
        <dbReference type="Google" id="ProtNLM"/>
    </source>
</evidence>
<evidence type="ECO:0000313" key="4">
    <source>
        <dbReference type="Proteomes" id="UP000321490"/>
    </source>
</evidence>
<keyword evidence="4" id="KW-1185">Reference proteome</keyword>
<dbReference type="AlphaFoldDB" id="A0A562IM11"/>
<feature type="signal peptide" evidence="2">
    <location>
        <begin position="1"/>
        <end position="25"/>
    </location>
</feature>
<feature type="region of interest" description="Disordered" evidence="1">
    <location>
        <begin position="21"/>
        <end position="41"/>
    </location>
</feature>
<evidence type="ECO:0000256" key="2">
    <source>
        <dbReference type="SAM" id="SignalP"/>
    </source>
</evidence>
<proteinExistence type="predicted"/>
<name>A0A562IM11_9ACTN</name>
<keyword evidence="2" id="KW-0732">Signal</keyword>
<evidence type="ECO:0000256" key="1">
    <source>
        <dbReference type="SAM" id="MobiDB-lite"/>
    </source>
</evidence>
<evidence type="ECO:0000313" key="3">
    <source>
        <dbReference type="EMBL" id="TWH71765.1"/>
    </source>
</evidence>
<feature type="compositionally biased region" description="Low complexity" evidence="1">
    <location>
        <begin position="31"/>
        <end position="41"/>
    </location>
</feature>
<reference evidence="3 4" key="1">
    <citation type="submission" date="2019-07" db="EMBL/GenBank/DDBJ databases">
        <title>R&amp;d 2014.</title>
        <authorList>
            <person name="Klenk H.-P."/>
        </authorList>
    </citation>
    <scope>NUCLEOTIDE SEQUENCE [LARGE SCALE GENOMIC DNA]</scope>
    <source>
        <strain evidence="3 4">DSM 45764</strain>
    </source>
</reference>
<comment type="caution">
    <text evidence="3">The sequence shown here is derived from an EMBL/GenBank/DDBJ whole genome shotgun (WGS) entry which is preliminary data.</text>
</comment>